<evidence type="ECO:0000256" key="1">
    <source>
        <dbReference type="SAM" id="MobiDB-lite"/>
    </source>
</evidence>
<evidence type="ECO:0000313" key="2">
    <source>
        <dbReference type="EMBL" id="GAA0273134.1"/>
    </source>
</evidence>
<proteinExistence type="predicted"/>
<protein>
    <submittedName>
        <fullName evidence="2">Uncharacterized protein</fullName>
    </submittedName>
</protein>
<feature type="region of interest" description="Disordered" evidence="1">
    <location>
        <begin position="172"/>
        <end position="197"/>
    </location>
</feature>
<feature type="region of interest" description="Disordered" evidence="1">
    <location>
        <begin position="1"/>
        <end position="34"/>
    </location>
</feature>
<comment type="caution">
    <text evidence="2">The sequence shown here is derived from an EMBL/GenBank/DDBJ whole genome shotgun (WGS) entry which is preliminary data.</text>
</comment>
<evidence type="ECO:0000313" key="3">
    <source>
        <dbReference type="Proteomes" id="UP001501867"/>
    </source>
</evidence>
<sequence length="398" mass="41881">MPDAQDGLEQAGDAGGAFEMPDIGLHGPHQQGVRGAVPVGLPAGEDGAEGGCLDRVADRGAGAVEFHVLHLVPGDAGAPQRGPDHPFLRLRAGDGEPGGGAVVVDRAAAQHGVDVVPVGEGRAQRLEHQCHGALAAYVAVGAGVEDVAAAVRGQTAEPLRSQRSLREEVEVHARGDGDRGLARPHALGGQVDRDQRRRLGRVHHDARPAQVQGVGDPVGDDRPVHTGVGVRGDVFVAAAQHEAGVVVAERSHEDRGGRAGQGGRDDPGVLQRRPGQFEHQALLRVHRRRFPCGNAEEGGVEVPDPVEEGAVSRTAVESDRIRNAVPPVVGDLGYRIAAVTQEVPEFRRPGCPGETAGNSDDRHRFVVTVLVPVVPCRHLKSLFLRHPGQSQCEGYRDS</sequence>
<reference evidence="3" key="1">
    <citation type="journal article" date="2019" name="Int. J. Syst. Evol. Microbiol.">
        <title>The Global Catalogue of Microorganisms (GCM) 10K type strain sequencing project: providing services to taxonomists for standard genome sequencing and annotation.</title>
        <authorList>
            <consortium name="The Broad Institute Genomics Platform"/>
            <consortium name="The Broad Institute Genome Sequencing Center for Infectious Disease"/>
            <person name="Wu L."/>
            <person name="Ma J."/>
        </authorList>
    </citation>
    <scope>NUCLEOTIDE SEQUENCE [LARGE SCALE GENOMIC DNA]</scope>
    <source>
        <strain evidence="3">JCM 4505</strain>
    </source>
</reference>
<name>A0ABP3EPR5_9ACTN</name>
<dbReference type="Proteomes" id="UP001501867">
    <property type="component" value="Unassembled WGS sequence"/>
</dbReference>
<organism evidence="2 3">
    <name type="scientific">Streptomyces polychromogenes</name>
    <dbReference type="NCBI Taxonomy" id="67342"/>
    <lineage>
        <taxon>Bacteria</taxon>
        <taxon>Bacillati</taxon>
        <taxon>Actinomycetota</taxon>
        <taxon>Actinomycetes</taxon>
        <taxon>Kitasatosporales</taxon>
        <taxon>Streptomycetaceae</taxon>
        <taxon>Streptomyces</taxon>
    </lineage>
</organism>
<feature type="compositionally biased region" description="Basic and acidic residues" evidence="1">
    <location>
        <begin position="249"/>
        <end position="267"/>
    </location>
</feature>
<accession>A0ABP3EPR5</accession>
<dbReference type="EMBL" id="BAAABV010000006">
    <property type="protein sequence ID" value="GAA0273134.1"/>
    <property type="molecule type" value="Genomic_DNA"/>
</dbReference>
<keyword evidence="3" id="KW-1185">Reference proteome</keyword>
<feature type="region of interest" description="Disordered" evidence="1">
    <location>
        <begin position="249"/>
        <end position="272"/>
    </location>
</feature>
<feature type="compositionally biased region" description="Basic and acidic residues" evidence="1">
    <location>
        <begin position="172"/>
        <end position="181"/>
    </location>
</feature>
<gene>
    <name evidence="2" type="ORF">GCM10010302_08430</name>
</gene>